<dbReference type="EMBL" id="RCMK01000244">
    <property type="protein sequence ID" value="KAG2941531.1"/>
    <property type="molecule type" value="Genomic_DNA"/>
</dbReference>
<dbReference type="Proteomes" id="UP000760860">
    <property type="component" value="Unassembled WGS sequence"/>
</dbReference>
<dbReference type="Proteomes" id="UP000774804">
    <property type="component" value="Unassembled WGS sequence"/>
</dbReference>
<accession>A0A8T1DPI7</accession>
<evidence type="ECO:0000313" key="5">
    <source>
        <dbReference type="Proteomes" id="UP000736787"/>
    </source>
</evidence>
<reference evidence="3" key="1">
    <citation type="submission" date="2018-10" db="EMBL/GenBank/DDBJ databases">
        <title>Effector identification in a new, highly contiguous assembly of the strawberry crown rot pathogen Phytophthora cactorum.</title>
        <authorList>
            <person name="Armitage A.D."/>
            <person name="Nellist C.F."/>
            <person name="Bates H."/>
            <person name="Vickerstaff R.J."/>
            <person name="Harrison R.J."/>
        </authorList>
    </citation>
    <scope>NUCLEOTIDE SEQUENCE</scope>
    <source>
        <strain evidence="1">15-7</strain>
        <strain evidence="2">4032</strain>
        <strain evidence="3">4040</strain>
        <strain evidence="4">P421</strain>
    </source>
</reference>
<evidence type="ECO:0000313" key="1">
    <source>
        <dbReference type="EMBL" id="KAG2860268.1"/>
    </source>
</evidence>
<dbReference type="EMBL" id="RCMG01000189">
    <property type="protein sequence ID" value="KAG2860268.1"/>
    <property type="molecule type" value="Genomic_DNA"/>
</dbReference>
<comment type="caution">
    <text evidence="3">The sequence shown here is derived from an EMBL/GenBank/DDBJ whole genome shotgun (WGS) entry which is preliminary data.</text>
</comment>
<proteinExistence type="predicted"/>
<dbReference type="AlphaFoldDB" id="A0A8T1DPI7"/>
<dbReference type="Proteomes" id="UP000736787">
    <property type="component" value="Unassembled WGS sequence"/>
</dbReference>
<evidence type="ECO:0000313" key="2">
    <source>
        <dbReference type="EMBL" id="KAG2940530.1"/>
    </source>
</evidence>
<evidence type="ECO:0000313" key="4">
    <source>
        <dbReference type="EMBL" id="KAG3221759.1"/>
    </source>
</evidence>
<dbReference type="Proteomes" id="UP000735874">
    <property type="component" value="Unassembled WGS sequence"/>
</dbReference>
<dbReference type="EMBL" id="RCMV01000207">
    <property type="protein sequence ID" value="KAG3221759.1"/>
    <property type="molecule type" value="Genomic_DNA"/>
</dbReference>
<name>A0A8T1DPI7_9STRA</name>
<gene>
    <name evidence="1" type="ORF">PC113_g8225</name>
    <name evidence="2" type="ORF">PC115_g2543</name>
    <name evidence="3" type="ORF">PC117_g10190</name>
    <name evidence="4" type="ORF">PC129_g7536</name>
</gene>
<protein>
    <submittedName>
        <fullName evidence="3">Uncharacterized protein</fullName>
    </submittedName>
</protein>
<sequence length="41" mass="4738">MTCFIDEWETCEDEDDELLSEFNTFSTLSPCLATVLQVFSK</sequence>
<dbReference type="EMBL" id="RCMI01000037">
    <property type="protein sequence ID" value="KAG2940530.1"/>
    <property type="molecule type" value="Genomic_DNA"/>
</dbReference>
<organism evidence="3 5">
    <name type="scientific">Phytophthora cactorum</name>
    <dbReference type="NCBI Taxonomy" id="29920"/>
    <lineage>
        <taxon>Eukaryota</taxon>
        <taxon>Sar</taxon>
        <taxon>Stramenopiles</taxon>
        <taxon>Oomycota</taxon>
        <taxon>Peronosporomycetes</taxon>
        <taxon>Peronosporales</taxon>
        <taxon>Peronosporaceae</taxon>
        <taxon>Phytophthora</taxon>
    </lineage>
</organism>
<evidence type="ECO:0000313" key="3">
    <source>
        <dbReference type="EMBL" id="KAG2941531.1"/>
    </source>
</evidence>